<name>A0A1V6T298_9EURO</name>
<evidence type="ECO:0000256" key="4">
    <source>
        <dbReference type="ARBA" id="ARBA00023163"/>
    </source>
</evidence>
<dbReference type="InterPro" id="IPR050815">
    <property type="entry name" value="TF_fung"/>
</dbReference>
<dbReference type="GO" id="GO:0003677">
    <property type="term" value="F:DNA binding"/>
    <property type="evidence" value="ECO:0007669"/>
    <property type="project" value="InterPro"/>
</dbReference>
<dbReference type="Proteomes" id="UP000191285">
    <property type="component" value="Unassembled WGS sequence"/>
</dbReference>
<organism evidence="8 9">
    <name type="scientific">Penicillium steckii</name>
    <dbReference type="NCBI Taxonomy" id="303698"/>
    <lineage>
        <taxon>Eukaryota</taxon>
        <taxon>Fungi</taxon>
        <taxon>Dikarya</taxon>
        <taxon>Ascomycota</taxon>
        <taxon>Pezizomycotina</taxon>
        <taxon>Eurotiomycetes</taxon>
        <taxon>Eurotiomycetidae</taxon>
        <taxon>Eurotiales</taxon>
        <taxon>Aspergillaceae</taxon>
        <taxon>Penicillium</taxon>
    </lineage>
</organism>
<dbReference type="InterPro" id="IPR007219">
    <property type="entry name" value="XnlR_reg_dom"/>
</dbReference>
<dbReference type="GO" id="GO:0006351">
    <property type="term" value="P:DNA-templated transcription"/>
    <property type="evidence" value="ECO:0007669"/>
    <property type="project" value="InterPro"/>
</dbReference>
<dbReference type="SMART" id="SM00906">
    <property type="entry name" value="Fungal_trans"/>
    <property type="match status" value="1"/>
</dbReference>
<keyword evidence="5" id="KW-0539">Nucleus</keyword>
<evidence type="ECO:0000256" key="5">
    <source>
        <dbReference type="ARBA" id="ARBA00023242"/>
    </source>
</evidence>
<comment type="subcellular location">
    <subcellularLocation>
        <location evidence="1">Nucleus</location>
    </subcellularLocation>
</comment>
<accession>A0A1V6T298</accession>
<comment type="caution">
    <text evidence="8">The sequence shown here is derived from an EMBL/GenBank/DDBJ whole genome shotgun (WGS) entry which is preliminary data.</text>
</comment>
<keyword evidence="3" id="KW-0805">Transcription regulation</keyword>
<dbReference type="STRING" id="303698.A0A1V6T298"/>
<dbReference type="Pfam" id="PF04082">
    <property type="entry name" value="Fungal_trans"/>
    <property type="match status" value="1"/>
</dbReference>
<keyword evidence="4" id="KW-0804">Transcription</keyword>
<dbReference type="GO" id="GO:0005634">
    <property type="term" value="C:nucleus"/>
    <property type="evidence" value="ECO:0007669"/>
    <property type="project" value="UniProtKB-SubCell"/>
</dbReference>
<gene>
    <name evidence="8" type="ORF">PENSTE_c013G04007</name>
</gene>
<dbReference type="PANTHER" id="PTHR47338:SF7">
    <property type="entry name" value="ZN(II)2CYS6 TRANSCRIPTION FACTOR (EUROFUNG)"/>
    <property type="match status" value="1"/>
</dbReference>
<sequence>MRSQDAQVVYVVKDARERESIVSIIQNQTVLEKSEVVPDTLSSASNPIHNSESLTEKPWSWLYSQELPEGSKLWALIEEYFAHIHPMRCFGFVHKPSFMQRIDEDIGSCRDEESLLHVICALGAKFLILNYAPQLPPDIMLGAGNQWAKIAKSRIFIDLDDLSIEKLMTAILLYDHDLRIGSYASAFMLSGMTARMSQALQLNLESSADVLCLKADTSPIVNEARRRLMWSCYVMDSWVGSGVNQLTLLEDRDVKIQLPCHSHNFTLGIPCITETLDANKVLNFIPQESVPSDPSQNMGIESYFIRLVSSRKKVLRYVKHLNSAKPPWQEDSEFLSLSAEFDTWRQSLPQSLLWNAGAIYARKESSQLGALTLLWCTFHQTLVDLYRIGMPILFRIQKDIEFPPDQQEFLENCQRACFDNAREVSNILAEALRHGIKILADTWLCIIAHDSTKVMLYYLKLNERLQSLDQREVNETIALAQGNLEGLLRMRPMVATAEHCYLSVIKMMVAAGIRPQSSNMIMTSQHGPGDTEVGVPGLESPMQESPENVLNPLAIYRMARTALHEKDVQTSASNSPSTQNTSSPTATRSRLGRNRLQDQPRVETPQFASPALAQSLGGFPNSNLYQGMENFYFPQTREDPSMPVANLAPLTNSFGGSWDPADLAVMDILDGGIAPWTAEYLTDGQSGVDPFLFPF</sequence>
<keyword evidence="9" id="KW-1185">Reference proteome</keyword>
<dbReference type="EMBL" id="MLKD01000013">
    <property type="protein sequence ID" value="OQE20475.1"/>
    <property type="molecule type" value="Genomic_DNA"/>
</dbReference>
<evidence type="ECO:0000313" key="9">
    <source>
        <dbReference type="Proteomes" id="UP000191285"/>
    </source>
</evidence>
<keyword evidence="2" id="KW-0479">Metal-binding</keyword>
<dbReference type="GO" id="GO:0000981">
    <property type="term" value="F:DNA-binding transcription factor activity, RNA polymerase II-specific"/>
    <property type="evidence" value="ECO:0007669"/>
    <property type="project" value="InterPro"/>
</dbReference>
<feature type="region of interest" description="Disordered" evidence="6">
    <location>
        <begin position="565"/>
        <end position="605"/>
    </location>
</feature>
<dbReference type="GO" id="GO:0008270">
    <property type="term" value="F:zinc ion binding"/>
    <property type="evidence" value="ECO:0007669"/>
    <property type="project" value="InterPro"/>
</dbReference>
<dbReference type="OrthoDB" id="2563500at2759"/>
<dbReference type="AlphaFoldDB" id="A0A1V6T298"/>
<protein>
    <recommendedName>
        <fullName evidence="7">Xylanolytic transcriptional activator regulatory domain-containing protein</fullName>
    </recommendedName>
</protein>
<evidence type="ECO:0000313" key="8">
    <source>
        <dbReference type="EMBL" id="OQE20475.1"/>
    </source>
</evidence>
<proteinExistence type="predicted"/>
<evidence type="ECO:0000256" key="2">
    <source>
        <dbReference type="ARBA" id="ARBA00022723"/>
    </source>
</evidence>
<dbReference type="PANTHER" id="PTHR47338">
    <property type="entry name" value="ZN(II)2CYS6 TRANSCRIPTION FACTOR (EUROFUNG)-RELATED"/>
    <property type="match status" value="1"/>
</dbReference>
<reference evidence="9" key="1">
    <citation type="journal article" date="2017" name="Nat. Microbiol.">
        <title>Global analysis of biosynthetic gene clusters reveals vast potential of secondary metabolite production in Penicillium species.</title>
        <authorList>
            <person name="Nielsen J.C."/>
            <person name="Grijseels S."/>
            <person name="Prigent S."/>
            <person name="Ji B."/>
            <person name="Dainat J."/>
            <person name="Nielsen K.F."/>
            <person name="Frisvad J.C."/>
            <person name="Workman M."/>
            <person name="Nielsen J."/>
        </authorList>
    </citation>
    <scope>NUCLEOTIDE SEQUENCE [LARGE SCALE GENOMIC DNA]</scope>
    <source>
        <strain evidence="9">IBT 24891</strain>
    </source>
</reference>
<evidence type="ECO:0000259" key="7">
    <source>
        <dbReference type="SMART" id="SM00906"/>
    </source>
</evidence>
<evidence type="ECO:0000256" key="6">
    <source>
        <dbReference type="SAM" id="MobiDB-lite"/>
    </source>
</evidence>
<feature type="compositionally biased region" description="Low complexity" evidence="6">
    <location>
        <begin position="569"/>
        <end position="587"/>
    </location>
</feature>
<feature type="domain" description="Xylanolytic transcriptional activator regulatory" evidence="7">
    <location>
        <begin position="186"/>
        <end position="265"/>
    </location>
</feature>
<evidence type="ECO:0000256" key="3">
    <source>
        <dbReference type="ARBA" id="ARBA00023015"/>
    </source>
</evidence>
<evidence type="ECO:0000256" key="1">
    <source>
        <dbReference type="ARBA" id="ARBA00004123"/>
    </source>
</evidence>
<dbReference type="CDD" id="cd12148">
    <property type="entry name" value="fungal_TF_MHR"/>
    <property type="match status" value="1"/>
</dbReference>